<evidence type="ECO:0000313" key="7">
    <source>
        <dbReference type="EMBL" id="KFA68069.1"/>
    </source>
</evidence>
<proteinExistence type="inferred from homology"/>
<keyword evidence="3 6" id="KW-0812">Transmembrane</keyword>
<dbReference type="InterPro" id="IPR000612">
    <property type="entry name" value="PMP3"/>
</dbReference>
<evidence type="ECO:0008006" key="9">
    <source>
        <dbReference type="Google" id="ProtNLM"/>
    </source>
</evidence>
<name>A0A084QVT4_STAC4</name>
<organism evidence="7 8">
    <name type="scientific">Stachybotrys chlorohalonatus (strain IBT 40285)</name>
    <dbReference type="NCBI Taxonomy" id="1283841"/>
    <lineage>
        <taxon>Eukaryota</taxon>
        <taxon>Fungi</taxon>
        <taxon>Dikarya</taxon>
        <taxon>Ascomycota</taxon>
        <taxon>Pezizomycotina</taxon>
        <taxon>Sordariomycetes</taxon>
        <taxon>Hypocreomycetidae</taxon>
        <taxon>Hypocreales</taxon>
        <taxon>Stachybotryaceae</taxon>
        <taxon>Stachybotrys</taxon>
    </lineage>
</organism>
<evidence type="ECO:0000256" key="1">
    <source>
        <dbReference type="ARBA" id="ARBA00004370"/>
    </source>
</evidence>
<evidence type="ECO:0000256" key="2">
    <source>
        <dbReference type="ARBA" id="ARBA00009530"/>
    </source>
</evidence>
<reference evidence="7 8" key="1">
    <citation type="journal article" date="2014" name="BMC Genomics">
        <title>Comparative genome sequencing reveals chemotype-specific gene clusters in the toxigenic black mold Stachybotrys.</title>
        <authorList>
            <person name="Semeiks J."/>
            <person name="Borek D."/>
            <person name="Otwinowski Z."/>
            <person name="Grishin N.V."/>
        </authorList>
    </citation>
    <scope>NUCLEOTIDE SEQUENCE [LARGE SCALE GENOMIC DNA]</scope>
    <source>
        <strain evidence="7 8">IBT 40285</strain>
    </source>
</reference>
<protein>
    <recommendedName>
        <fullName evidence="9">Plasma membrane proteolipid 3</fullName>
    </recommendedName>
</protein>
<accession>A0A084QVT4</accession>
<comment type="similarity">
    <text evidence="2">Belongs to the UPF0057 (PMP3) family.</text>
</comment>
<dbReference type="InParanoid" id="A0A084QVT4"/>
<comment type="subcellular location">
    <subcellularLocation>
        <location evidence="1">Membrane</location>
    </subcellularLocation>
</comment>
<dbReference type="EMBL" id="KL660000">
    <property type="protein sequence ID" value="KFA68069.1"/>
    <property type="molecule type" value="Genomic_DNA"/>
</dbReference>
<evidence type="ECO:0000256" key="5">
    <source>
        <dbReference type="ARBA" id="ARBA00023136"/>
    </source>
</evidence>
<sequence>MLYRKVIFLLGLFFPPLSVYLLCGAGMDLMVNCIFLLLAVIPANIHGMYISSTYFHRQGKVRNGRLPGKQRGGIYSKNVQNGGASKRELEAIVAMQGVRPAGSNNEELCVP</sequence>
<evidence type="ECO:0000256" key="4">
    <source>
        <dbReference type="ARBA" id="ARBA00022989"/>
    </source>
</evidence>
<dbReference type="OrthoDB" id="2152119at2759"/>
<dbReference type="Pfam" id="PF01679">
    <property type="entry name" value="Pmp3"/>
    <property type="match status" value="1"/>
</dbReference>
<dbReference type="OMA" id="IHGMYIS"/>
<gene>
    <name evidence="7" type="ORF">S40285_02596</name>
</gene>
<evidence type="ECO:0000256" key="3">
    <source>
        <dbReference type="ARBA" id="ARBA00022692"/>
    </source>
</evidence>
<dbReference type="Proteomes" id="UP000028524">
    <property type="component" value="Unassembled WGS sequence"/>
</dbReference>
<dbReference type="HOGENOM" id="CLU_107649_1_0_1"/>
<dbReference type="AlphaFoldDB" id="A0A084QVT4"/>
<dbReference type="FunCoup" id="A0A084QVT4">
    <property type="interactions" value="326"/>
</dbReference>
<keyword evidence="5 6" id="KW-0472">Membrane</keyword>
<evidence type="ECO:0000256" key="6">
    <source>
        <dbReference type="SAM" id="Phobius"/>
    </source>
</evidence>
<dbReference type="STRING" id="1283841.A0A084QVT4"/>
<keyword evidence="4 6" id="KW-1133">Transmembrane helix</keyword>
<dbReference type="GO" id="GO:0016020">
    <property type="term" value="C:membrane"/>
    <property type="evidence" value="ECO:0007669"/>
    <property type="project" value="UniProtKB-SubCell"/>
</dbReference>
<evidence type="ECO:0000313" key="8">
    <source>
        <dbReference type="Proteomes" id="UP000028524"/>
    </source>
</evidence>
<keyword evidence="8" id="KW-1185">Reference proteome</keyword>
<feature type="transmembrane region" description="Helical" evidence="6">
    <location>
        <begin position="29"/>
        <end position="50"/>
    </location>
</feature>